<proteinExistence type="predicted"/>
<comment type="caution">
    <text evidence="1">The sequence shown here is derived from an EMBL/GenBank/DDBJ whole genome shotgun (WGS) entry which is preliminary data.</text>
</comment>
<accession>A0ACA9M4S1</accession>
<name>A0ACA9M4S1_9GLOM</name>
<dbReference type="EMBL" id="CAJVPT010010136">
    <property type="protein sequence ID" value="CAG8567425.1"/>
    <property type="molecule type" value="Genomic_DNA"/>
</dbReference>
<sequence>MTELKVESAGQLESEIKKIQETFQQKETEHTWQLFDDAIKRLIALCRGGAVNYEKSFLNGVKSLRQPIVDSMLTERTRLSGTATEFVEELARILGSKFESLSEMYVPAILKLCTRANKIFVSRAQKCMISIIRCCQLPSLLPKLKESMQGQSKTLRTCVAEFVLTIIEVNDVGNLNNYISDLEWLIREGAIDSTPAVRSTMKKTFEIYKTKFDLRLGDFIATLPSQVKKNLNVQEQLTTISQRPRIRALQQNRKENAQPPQDDVVIYMKDEEKSSNKGVFIPEKKAVKKEENEFTIDFRLPASKNKSENSVAAEKENPNPSIMPVVPFMGTTTTVTGFAATKRPKLSSAQRFKSQPAITSTAQRVPSKPVKAQSTSSLTTLNRDNPTGNGNEEKTKASRVLNTNKTNTKSARPPPPRTISAPTVSPSKSDKKVQPPVNIKKKSAPVTYGRPAAKESRSIMNSTPKPTKVTATATTTADGLTTTATISVSISAVSTPVNRAQVTPDKNAVTSSARLFGRTKDRQFTPYQKPAIGFATRKFKARSIPDSLELNSKINAYANKLIEELTGQREIISENINDEVISVELTKIEEQIFETNPVRSRLSLKQALPATQVITPLPVDPAPPLSFVDPVKFLEDVREAAETNKENEMIGENDDKVIVSDAVTKSAICELVERTNEVKIEGE</sequence>
<keyword evidence="2" id="KW-1185">Reference proteome</keyword>
<gene>
    <name evidence="1" type="ORF">ACOLOM_LOCUS5464</name>
</gene>
<evidence type="ECO:0000313" key="2">
    <source>
        <dbReference type="Proteomes" id="UP000789525"/>
    </source>
</evidence>
<evidence type="ECO:0000313" key="1">
    <source>
        <dbReference type="EMBL" id="CAG8567425.1"/>
    </source>
</evidence>
<protein>
    <submittedName>
        <fullName evidence="1">7189_t:CDS:1</fullName>
    </submittedName>
</protein>
<reference evidence="1" key="1">
    <citation type="submission" date="2021-06" db="EMBL/GenBank/DDBJ databases">
        <authorList>
            <person name="Kallberg Y."/>
            <person name="Tangrot J."/>
            <person name="Rosling A."/>
        </authorList>
    </citation>
    <scope>NUCLEOTIDE SEQUENCE</scope>
    <source>
        <strain evidence="1">CL356</strain>
    </source>
</reference>
<organism evidence="1 2">
    <name type="scientific">Acaulospora colombiana</name>
    <dbReference type="NCBI Taxonomy" id="27376"/>
    <lineage>
        <taxon>Eukaryota</taxon>
        <taxon>Fungi</taxon>
        <taxon>Fungi incertae sedis</taxon>
        <taxon>Mucoromycota</taxon>
        <taxon>Glomeromycotina</taxon>
        <taxon>Glomeromycetes</taxon>
        <taxon>Diversisporales</taxon>
        <taxon>Acaulosporaceae</taxon>
        <taxon>Acaulospora</taxon>
    </lineage>
</organism>
<dbReference type="Proteomes" id="UP000789525">
    <property type="component" value="Unassembled WGS sequence"/>
</dbReference>